<organism evidence="1 2">
    <name type="scientific">Pandoraea aquatica</name>
    <dbReference type="NCBI Taxonomy" id="2508290"/>
    <lineage>
        <taxon>Bacteria</taxon>
        <taxon>Pseudomonadati</taxon>
        <taxon>Pseudomonadota</taxon>
        <taxon>Betaproteobacteria</taxon>
        <taxon>Burkholderiales</taxon>
        <taxon>Burkholderiaceae</taxon>
        <taxon>Pandoraea</taxon>
    </lineage>
</organism>
<name>A0A5E4SGP6_9BURK</name>
<dbReference type="OrthoDB" id="9133974at2"/>
<reference evidence="1 2" key="1">
    <citation type="submission" date="2019-08" db="EMBL/GenBank/DDBJ databases">
        <authorList>
            <person name="Peeters C."/>
        </authorList>
    </citation>
    <scope>NUCLEOTIDE SEQUENCE [LARGE SCALE GENOMIC DNA]</scope>
    <source>
        <strain evidence="1 2">LMG 31011</strain>
    </source>
</reference>
<dbReference type="EMBL" id="CABPSN010000001">
    <property type="protein sequence ID" value="VVD74860.1"/>
    <property type="molecule type" value="Genomic_DNA"/>
</dbReference>
<gene>
    <name evidence="1" type="ORF">PAQ31011_00813</name>
</gene>
<protein>
    <submittedName>
        <fullName evidence="1">Uncharacterized protein</fullName>
    </submittedName>
</protein>
<dbReference type="RefSeq" id="WP_150574565.1">
    <property type="nucleotide sequence ID" value="NZ_CABPSN010000001.1"/>
</dbReference>
<dbReference type="AlphaFoldDB" id="A0A5E4SGP6"/>
<keyword evidence="2" id="KW-1185">Reference proteome</keyword>
<evidence type="ECO:0000313" key="2">
    <source>
        <dbReference type="Proteomes" id="UP000366819"/>
    </source>
</evidence>
<proteinExistence type="predicted"/>
<evidence type="ECO:0000313" key="1">
    <source>
        <dbReference type="EMBL" id="VVD74860.1"/>
    </source>
</evidence>
<sequence>MSEFKMMLRASVDQVALEAAVEAAKEAFVQGASRAVTVTVAAEKPALCIGCGAVRLPNGEMPCDH</sequence>
<accession>A0A5E4SGP6</accession>
<dbReference type="Proteomes" id="UP000366819">
    <property type="component" value="Unassembled WGS sequence"/>
</dbReference>